<keyword evidence="3" id="KW-0479">Metal-binding</keyword>
<gene>
    <name evidence="9" type="primary">trxC</name>
    <name evidence="9" type="ORF">Poly30_31850</name>
</gene>
<dbReference type="GO" id="GO:0046872">
    <property type="term" value="F:metal ion binding"/>
    <property type="evidence" value="ECO:0007669"/>
    <property type="project" value="UniProtKB-KW"/>
</dbReference>
<evidence type="ECO:0000256" key="1">
    <source>
        <dbReference type="ARBA" id="ARBA00008987"/>
    </source>
</evidence>
<dbReference type="PRINTS" id="PR00421">
    <property type="entry name" value="THIOREDOXIN"/>
</dbReference>
<dbReference type="FunFam" id="3.40.30.10:FF:000001">
    <property type="entry name" value="Thioredoxin"/>
    <property type="match status" value="1"/>
</dbReference>
<keyword evidence="4" id="KW-0249">Electron transport</keyword>
<dbReference type="SUPFAM" id="SSF52833">
    <property type="entry name" value="Thioredoxin-like"/>
    <property type="match status" value="1"/>
</dbReference>
<keyword evidence="5" id="KW-1015">Disulfide bond</keyword>
<dbReference type="GO" id="GO:0005829">
    <property type="term" value="C:cytosol"/>
    <property type="evidence" value="ECO:0007669"/>
    <property type="project" value="TreeGrafter"/>
</dbReference>
<dbReference type="InterPro" id="IPR005746">
    <property type="entry name" value="Thioredoxin"/>
</dbReference>
<keyword evidence="9" id="KW-0560">Oxidoreductase</keyword>
<dbReference type="Gene3D" id="3.40.30.10">
    <property type="entry name" value="Glutaredoxin"/>
    <property type="match status" value="1"/>
</dbReference>
<proteinExistence type="inferred from homology"/>
<dbReference type="Proteomes" id="UP000320390">
    <property type="component" value="Chromosome"/>
</dbReference>
<feature type="domain" description="Thioredoxin" evidence="8">
    <location>
        <begin position="29"/>
        <end position="162"/>
    </location>
</feature>
<evidence type="ECO:0000256" key="5">
    <source>
        <dbReference type="ARBA" id="ARBA00023157"/>
    </source>
</evidence>
<keyword evidence="6" id="KW-0676">Redox-active center</keyword>
<dbReference type="PANTHER" id="PTHR45663">
    <property type="entry name" value="GEO12009P1"/>
    <property type="match status" value="1"/>
</dbReference>
<dbReference type="InterPro" id="IPR036249">
    <property type="entry name" value="Thioredoxin-like_sf"/>
</dbReference>
<dbReference type="Gene3D" id="2.30.30.380">
    <property type="entry name" value="Zn-finger domain of Sec23/24"/>
    <property type="match status" value="1"/>
</dbReference>
<evidence type="ECO:0000313" key="10">
    <source>
        <dbReference type="Proteomes" id="UP000320390"/>
    </source>
</evidence>
<dbReference type="PANTHER" id="PTHR45663:SF40">
    <property type="entry name" value="THIOREDOXIN 2"/>
    <property type="match status" value="1"/>
</dbReference>
<dbReference type="Pfam" id="PF21352">
    <property type="entry name" value="Zn_ribbon_Thio2"/>
    <property type="match status" value="1"/>
</dbReference>
<dbReference type="EMBL" id="CP036434">
    <property type="protein sequence ID" value="QDV07657.1"/>
    <property type="molecule type" value="Genomic_DNA"/>
</dbReference>
<organism evidence="9 10">
    <name type="scientific">Saltatorellus ferox</name>
    <dbReference type="NCBI Taxonomy" id="2528018"/>
    <lineage>
        <taxon>Bacteria</taxon>
        <taxon>Pseudomonadati</taxon>
        <taxon>Planctomycetota</taxon>
        <taxon>Planctomycetia</taxon>
        <taxon>Planctomycetia incertae sedis</taxon>
        <taxon>Saltatorellus</taxon>
    </lineage>
</organism>
<keyword evidence="10" id="KW-1185">Reference proteome</keyword>
<evidence type="ECO:0000256" key="3">
    <source>
        <dbReference type="ARBA" id="ARBA00022723"/>
    </source>
</evidence>
<comment type="similarity">
    <text evidence="1">Belongs to the thioredoxin family.</text>
</comment>
<name>A0A518EU77_9BACT</name>
<reference evidence="9 10" key="1">
    <citation type="submission" date="2019-02" db="EMBL/GenBank/DDBJ databases">
        <title>Deep-cultivation of Planctomycetes and their phenomic and genomic characterization uncovers novel biology.</title>
        <authorList>
            <person name="Wiegand S."/>
            <person name="Jogler M."/>
            <person name="Boedeker C."/>
            <person name="Pinto D."/>
            <person name="Vollmers J."/>
            <person name="Rivas-Marin E."/>
            <person name="Kohn T."/>
            <person name="Peeters S.H."/>
            <person name="Heuer A."/>
            <person name="Rast P."/>
            <person name="Oberbeckmann S."/>
            <person name="Bunk B."/>
            <person name="Jeske O."/>
            <person name="Meyerdierks A."/>
            <person name="Storesund J.E."/>
            <person name="Kallscheuer N."/>
            <person name="Luecker S."/>
            <person name="Lage O.M."/>
            <person name="Pohl T."/>
            <person name="Merkel B.J."/>
            <person name="Hornburger P."/>
            <person name="Mueller R.-W."/>
            <person name="Bruemmer F."/>
            <person name="Labrenz M."/>
            <person name="Spormann A.M."/>
            <person name="Op den Camp H."/>
            <person name="Overmann J."/>
            <person name="Amann R."/>
            <person name="Jetten M.S.M."/>
            <person name="Mascher T."/>
            <person name="Medema M.H."/>
            <person name="Devos D.P."/>
            <person name="Kaster A.-K."/>
            <person name="Ovreas L."/>
            <person name="Rohde M."/>
            <person name="Galperin M.Y."/>
            <person name="Jogler C."/>
        </authorList>
    </citation>
    <scope>NUCLEOTIDE SEQUENCE [LARGE SCALE GENOMIC DNA]</scope>
    <source>
        <strain evidence="9 10">Poly30</strain>
    </source>
</reference>
<evidence type="ECO:0000256" key="2">
    <source>
        <dbReference type="ARBA" id="ARBA00022448"/>
    </source>
</evidence>
<dbReference type="AlphaFoldDB" id="A0A518EU77"/>
<evidence type="ECO:0000259" key="8">
    <source>
        <dbReference type="PROSITE" id="PS51352"/>
    </source>
</evidence>
<accession>A0A518EU77</accession>
<dbReference type="InterPro" id="IPR013766">
    <property type="entry name" value="Thioredoxin_domain"/>
</dbReference>
<protein>
    <recommendedName>
        <fullName evidence="7">Thioredoxin</fullName>
    </recommendedName>
</protein>
<evidence type="ECO:0000313" key="9">
    <source>
        <dbReference type="EMBL" id="QDV07657.1"/>
    </source>
</evidence>
<dbReference type="Pfam" id="PF00085">
    <property type="entry name" value="Thioredoxin"/>
    <property type="match status" value="1"/>
</dbReference>
<keyword evidence="2" id="KW-0813">Transport</keyword>
<dbReference type="CDD" id="cd02947">
    <property type="entry name" value="TRX_family"/>
    <property type="match status" value="1"/>
</dbReference>
<dbReference type="GO" id="GO:0015035">
    <property type="term" value="F:protein-disulfide reductase activity"/>
    <property type="evidence" value="ECO:0007669"/>
    <property type="project" value="UniProtKB-UniRule"/>
</dbReference>
<evidence type="ECO:0000256" key="4">
    <source>
        <dbReference type="ARBA" id="ARBA00022982"/>
    </source>
</evidence>
<dbReference type="InterPro" id="IPR049299">
    <property type="entry name" value="Thio2_N"/>
</dbReference>
<dbReference type="NCBIfam" id="TIGR01068">
    <property type="entry name" value="thioredoxin"/>
    <property type="match status" value="1"/>
</dbReference>
<dbReference type="PROSITE" id="PS51352">
    <property type="entry name" value="THIOREDOXIN_2"/>
    <property type="match status" value="1"/>
</dbReference>
<dbReference type="InterPro" id="IPR017937">
    <property type="entry name" value="Thioredoxin_CS"/>
</dbReference>
<sequence>MRFRGENFPVRVYSDAMSQTIVDLPCASCGARNRVPDDRFGDVPVCGRCSAKLLPDHPVALDDASFGKYIARSGLPVLVDFWAEWCGPCKAMAPQFEAAAREHFGQVLFAKVDTEAAVQTAQQFGIQSIPTLVLFKGGAEVARQSGAMPAAKIAQWLGSIQPR</sequence>
<evidence type="ECO:0000256" key="6">
    <source>
        <dbReference type="ARBA" id="ARBA00023284"/>
    </source>
</evidence>
<dbReference type="NCBIfam" id="NF008229">
    <property type="entry name" value="PRK10996.1"/>
    <property type="match status" value="1"/>
</dbReference>
<evidence type="ECO:0000256" key="7">
    <source>
        <dbReference type="NCBIfam" id="TIGR01068"/>
    </source>
</evidence>
<dbReference type="PROSITE" id="PS00194">
    <property type="entry name" value="THIOREDOXIN_1"/>
    <property type="match status" value="1"/>
</dbReference>